<feature type="compositionally biased region" description="Low complexity" evidence="1">
    <location>
        <begin position="26"/>
        <end position="44"/>
    </location>
</feature>
<keyword evidence="3" id="KW-1185">Reference proteome</keyword>
<sequence length="445" mass="50704">MAAAEAKPPKKHLENHFPAQDDGYGTSRLLSTTPSSSNSECNTSPDRRARGFYSPTKSAHVPTSNTTVDIDLEPDVQPSFEHHKDFTMRWEKPLQAEVDDLSIGTADKTTVSGEEHQNIEELEYQVYEKYDATESVSNNKSVNTNKKTDCMDEFQYIEDHFTDLHTFDSLKQGENVSFDLESHWTGTEKTKPWWRSASKDELASLVARKSLESLENCDLPQPRTKHHRKDQSAYHECFDQDCFLTSSFTEMQFSSLDRYSRGMHRSVAMGERQSTVGSVGHSLHRQDHFSSSRSGNEENNSSSIANVDPSKAQLLEALCHSQTRAREAEKAAQEADTEKKHIVSLFLRQASQLFAYKQWFQLLQLQNICLQLRNKDKPISGVFSDVLPWVPCKDRQFNQHRNRRKKRGRPRYWITMYDVAVAVGLGLTGAGLLLGWTSGWLVSIF</sequence>
<feature type="region of interest" description="Disordered" evidence="1">
    <location>
        <begin position="271"/>
        <end position="307"/>
    </location>
</feature>
<feature type="compositionally biased region" description="Polar residues" evidence="1">
    <location>
        <begin position="55"/>
        <end position="68"/>
    </location>
</feature>
<proteinExistence type="predicted"/>
<gene>
    <name evidence="4" type="primary">LOC111024628</name>
</gene>
<dbReference type="RefSeq" id="XP_022158050.1">
    <property type="nucleotide sequence ID" value="XM_022302358.1"/>
</dbReference>
<dbReference type="GeneID" id="111024628"/>
<feature type="region of interest" description="Disordered" evidence="1">
    <location>
        <begin position="1"/>
        <end position="71"/>
    </location>
</feature>
<keyword evidence="2" id="KW-1133">Transmembrane helix</keyword>
<dbReference type="AlphaFoldDB" id="A0A6J1DUQ0"/>
<evidence type="ECO:0000256" key="2">
    <source>
        <dbReference type="SAM" id="Phobius"/>
    </source>
</evidence>
<evidence type="ECO:0000313" key="4">
    <source>
        <dbReference type="RefSeq" id="XP_022158050.1"/>
    </source>
</evidence>
<dbReference type="OrthoDB" id="1920951at2759"/>
<keyword evidence="2" id="KW-0812">Transmembrane</keyword>
<dbReference type="Proteomes" id="UP000504603">
    <property type="component" value="Unplaced"/>
</dbReference>
<evidence type="ECO:0000256" key="1">
    <source>
        <dbReference type="SAM" id="MobiDB-lite"/>
    </source>
</evidence>
<feature type="transmembrane region" description="Helical" evidence="2">
    <location>
        <begin position="412"/>
        <end position="436"/>
    </location>
</feature>
<organism evidence="3 4">
    <name type="scientific">Momordica charantia</name>
    <name type="common">Bitter gourd</name>
    <name type="synonym">Balsam pear</name>
    <dbReference type="NCBI Taxonomy" id="3673"/>
    <lineage>
        <taxon>Eukaryota</taxon>
        <taxon>Viridiplantae</taxon>
        <taxon>Streptophyta</taxon>
        <taxon>Embryophyta</taxon>
        <taxon>Tracheophyta</taxon>
        <taxon>Spermatophyta</taxon>
        <taxon>Magnoliopsida</taxon>
        <taxon>eudicotyledons</taxon>
        <taxon>Gunneridae</taxon>
        <taxon>Pentapetalae</taxon>
        <taxon>rosids</taxon>
        <taxon>fabids</taxon>
        <taxon>Cucurbitales</taxon>
        <taxon>Cucurbitaceae</taxon>
        <taxon>Momordiceae</taxon>
        <taxon>Momordica</taxon>
    </lineage>
</organism>
<name>A0A6J1DUQ0_MOMCH</name>
<evidence type="ECO:0000313" key="3">
    <source>
        <dbReference type="Proteomes" id="UP000504603"/>
    </source>
</evidence>
<dbReference type="KEGG" id="mcha:111024628"/>
<feature type="compositionally biased region" description="Low complexity" evidence="1">
    <location>
        <begin position="291"/>
        <end position="303"/>
    </location>
</feature>
<reference evidence="4" key="1">
    <citation type="submission" date="2025-08" db="UniProtKB">
        <authorList>
            <consortium name="RefSeq"/>
        </authorList>
    </citation>
    <scope>IDENTIFICATION</scope>
</reference>
<keyword evidence="2" id="KW-0472">Membrane</keyword>
<protein>
    <submittedName>
        <fullName evidence="4">Uncharacterized protein LOC111024628</fullName>
    </submittedName>
</protein>
<dbReference type="PANTHER" id="PTHR33868">
    <property type="entry name" value="EXPRESSED PROTEIN"/>
    <property type="match status" value="1"/>
</dbReference>
<accession>A0A6J1DUQ0</accession>
<dbReference type="PANTHER" id="PTHR33868:SF2">
    <property type="entry name" value="EXPRESSED PROTEIN"/>
    <property type="match status" value="1"/>
</dbReference>